<evidence type="ECO:0000313" key="1">
    <source>
        <dbReference type="EMBL" id="CAI2177525.1"/>
    </source>
</evidence>
<dbReference type="EMBL" id="CAMKVN010001690">
    <property type="protein sequence ID" value="CAI2177525.1"/>
    <property type="molecule type" value="Genomic_DNA"/>
</dbReference>
<protein>
    <submittedName>
        <fullName evidence="1">16377_t:CDS:1</fullName>
    </submittedName>
</protein>
<dbReference type="AlphaFoldDB" id="A0A9W4SQF7"/>
<proteinExistence type="predicted"/>
<comment type="caution">
    <text evidence="1">The sequence shown here is derived from an EMBL/GenBank/DDBJ whole genome shotgun (WGS) entry which is preliminary data.</text>
</comment>
<evidence type="ECO:0000313" key="2">
    <source>
        <dbReference type="Proteomes" id="UP001153678"/>
    </source>
</evidence>
<organism evidence="1 2">
    <name type="scientific">Funneliformis geosporum</name>
    <dbReference type="NCBI Taxonomy" id="1117311"/>
    <lineage>
        <taxon>Eukaryota</taxon>
        <taxon>Fungi</taxon>
        <taxon>Fungi incertae sedis</taxon>
        <taxon>Mucoromycota</taxon>
        <taxon>Glomeromycotina</taxon>
        <taxon>Glomeromycetes</taxon>
        <taxon>Glomerales</taxon>
        <taxon>Glomeraceae</taxon>
        <taxon>Funneliformis</taxon>
    </lineage>
</organism>
<keyword evidence="2" id="KW-1185">Reference proteome</keyword>
<dbReference type="Proteomes" id="UP001153678">
    <property type="component" value="Unassembled WGS sequence"/>
</dbReference>
<reference evidence="1" key="1">
    <citation type="submission" date="2022-08" db="EMBL/GenBank/DDBJ databases">
        <authorList>
            <person name="Kallberg Y."/>
            <person name="Tangrot J."/>
            <person name="Rosling A."/>
        </authorList>
    </citation>
    <scope>NUCLEOTIDE SEQUENCE</scope>
    <source>
        <strain evidence="1">Wild A</strain>
    </source>
</reference>
<dbReference type="OrthoDB" id="2425656at2759"/>
<feature type="non-terminal residue" evidence="1">
    <location>
        <position position="1"/>
    </location>
</feature>
<gene>
    <name evidence="1" type="ORF">FWILDA_LOCUS8131</name>
</gene>
<sequence length="125" mass="14073">YESELDSSNVLKTLENNAYDTVNNLYNKNEIEENNREERKLGIYYFIVPVNGEESETLQILISTSYPISNLSEISQVVKAVIIAQSNQTNTQIAVKSCDEYTIDLAIPTKLGVIKLLPVQELLTC</sequence>
<name>A0A9W4SQF7_9GLOM</name>
<accession>A0A9W4SQF7</accession>